<organism evidence="7 8">
    <name type="scientific">Ramularia collo-cygni</name>
    <dbReference type="NCBI Taxonomy" id="112498"/>
    <lineage>
        <taxon>Eukaryota</taxon>
        <taxon>Fungi</taxon>
        <taxon>Dikarya</taxon>
        <taxon>Ascomycota</taxon>
        <taxon>Pezizomycotina</taxon>
        <taxon>Dothideomycetes</taxon>
        <taxon>Dothideomycetidae</taxon>
        <taxon>Mycosphaerellales</taxon>
        <taxon>Mycosphaerellaceae</taxon>
        <taxon>Ramularia</taxon>
    </lineage>
</organism>
<evidence type="ECO:0000256" key="5">
    <source>
        <dbReference type="ARBA" id="ARBA00023242"/>
    </source>
</evidence>
<feature type="compositionally biased region" description="Polar residues" evidence="6">
    <location>
        <begin position="12"/>
        <end position="25"/>
    </location>
</feature>
<evidence type="ECO:0000313" key="8">
    <source>
        <dbReference type="Proteomes" id="UP000225277"/>
    </source>
</evidence>
<dbReference type="GO" id="GO:0008104">
    <property type="term" value="P:intracellular protein localization"/>
    <property type="evidence" value="ECO:0007669"/>
    <property type="project" value="TreeGrafter"/>
</dbReference>
<protein>
    <submittedName>
        <fullName evidence="7">Uncharacterized protein</fullName>
    </submittedName>
</protein>
<dbReference type="GO" id="GO:0005634">
    <property type="term" value="C:nucleus"/>
    <property type="evidence" value="ECO:0007669"/>
    <property type="project" value="UniProtKB-SubCell"/>
</dbReference>
<accession>A0A2D3UU41</accession>
<dbReference type="GeneID" id="35601065"/>
<keyword evidence="4" id="KW-0963">Cytoplasm</keyword>
<feature type="compositionally biased region" description="Basic residues" evidence="6">
    <location>
        <begin position="1"/>
        <end position="11"/>
    </location>
</feature>
<keyword evidence="8" id="KW-1185">Reference proteome</keyword>
<dbReference type="GO" id="GO:0005737">
    <property type="term" value="C:cytoplasm"/>
    <property type="evidence" value="ECO:0007669"/>
    <property type="project" value="UniProtKB-SubCell"/>
</dbReference>
<dbReference type="AlphaFoldDB" id="A0A2D3UU41"/>
<keyword evidence="5" id="KW-0539">Nucleus</keyword>
<feature type="region of interest" description="Disordered" evidence="6">
    <location>
        <begin position="122"/>
        <end position="159"/>
    </location>
</feature>
<feature type="compositionally biased region" description="Acidic residues" evidence="6">
    <location>
        <begin position="129"/>
        <end position="139"/>
    </location>
</feature>
<evidence type="ECO:0000256" key="3">
    <source>
        <dbReference type="ARBA" id="ARBA00005459"/>
    </source>
</evidence>
<comment type="similarity">
    <text evidence="3">Belongs to the DIF1/spd1 family.</text>
</comment>
<evidence type="ECO:0000256" key="4">
    <source>
        <dbReference type="ARBA" id="ARBA00022490"/>
    </source>
</evidence>
<evidence type="ECO:0000256" key="6">
    <source>
        <dbReference type="SAM" id="MobiDB-lite"/>
    </source>
</evidence>
<evidence type="ECO:0000313" key="7">
    <source>
        <dbReference type="EMBL" id="CZT20061.1"/>
    </source>
</evidence>
<gene>
    <name evidence="7" type="ORF">RCC_05918</name>
</gene>
<dbReference type="InterPro" id="IPR013900">
    <property type="entry name" value="RNR_inhibitor"/>
</dbReference>
<dbReference type="GO" id="GO:1990846">
    <property type="term" value="F:ribonucleoside-diphosphate reductase inhibitor activity"/>
    <property type="evidence" value="ECO:0007669"/>
    <property type="project" value="TreeGrafter"/>
</dbReference>
<dbReference type="Proteomes" id="UP000225277">
    <property type="component" value="Unassembled WGS sequence"/>
</dbReference>
<feature type="region of interest" description="Disordered" evidence="6">
    <location>
        <begin position="1"/>
        <end position="41"/>
    </location>
</feature>
<comment type="subcellular location">
    <subcellularLocation>
        <location evidence="2">Cytoplasm</location>
    </subcellularLocation>
    <subcellularLocation>
        <location evidence="1">Nucleus</location>
    </subcellularLocation>
</comment>
<reference evidence="7 8" key="1">
    <citation type="submission" date="2016-03" db="EMBL/GenBank/DDBJ databases">
        <authorList>
            <person name="Ploux O."/>
        </authorList>
    </citation>
    <scope>NUCLEOTIDE SEQUENCE [LARGE SCALE GENOMIC DNA]</scope>
    <source>
        <strain evidence="7 8">URUG2</strain>
    </source>
</reference>
<dbReference type="PANTHER" id="PTHR28081:SF1">
    <property type="entry name" value="DAMAGE-REGULATED IMPORT FACILITATOR 1"/>
    <property type="match status" value="1"/>
</dbReference>
<dbReference type="Pfam" id="PF08591">
    <property type="entry name" value="RNR_inhib"/>
    <property type="match status" value="1"/>
</dbReference>
<evidence type="ECO:0000256" key="1">
    <source>
        <dbReference type="ARBA" id="ARBA00004123"/>
    </source>
</evidence>
<evidence type="ECO:0000256" key="2">
    <source>
        <dbReference type="ARBA" id="ARBA00004496"/>
    </source>
</evidence>
<name>A0A2D3UU41_9PEZI</name>
<dbReference type="OrthoDB" id="4072855at2759"/>
<feature type="compositionally biased region" description="Polar residues" evidence="6">
    <location>
        <begin position="143"/>
        <end position="159"/>
    </location>
</feature>
<proteinExistence type="inferred from homology"/>
<sequence>MANSVHLRKRQFQPSNQTTLDSFFNRNGDPRSPNSPMSPALPEETQASLLSVGMRVRKAVPEGYRTHKTVGHAGFPFPSSAPIAQRPSYNAPIRPTLSQTNTRELAPFCVLHKVGGWAAQEVTSSAPAEWDDDGEEEDMPGLSFSQYTPSSSNNSFVGVSQQSIGSAKKRSYEDDVEDDMDAFFDQVAAGDAAAHRDIARPIARLKGSSPTKTAQNSVVRILDVDDFEEAAFLAPIEGMEVD</sequence>
<dbReference type="PANTHER" id="PTHR28081">
    <property type="entry name" value="DAMAGE-REGULATED IMPORT FACILITATOR 1-RELATED"/>
    <property type="match status" value="1"/>
</dbReference>
<dbReference type="EMBL" id="FJUY01000008">
    <property type="protein sequence ID" value="CZT20061.1"/>
    <property type="molecule type" value="Genomic_DNA"/>
</dbReference>
<dbReference type="RefSeq" id="XP_023626950.1">
    <property type="nucleotide sequence ID" value="XM_023771182.1"/>
</dbReference>